<dbReference type="InterPro" id="IPR015422">
    <property type="entry name" value="PyrdxlP-dep_Trfase_small"/>
</dbReference>
<dbReference type="AlphaFoldDB" id="A0A9P8Q2J4"/>
<dbReference type="InterPro" id="IPR005814">
    <property type="entry name" value="Aminotrans_3"/>
</dbReference>
<dbReference type="InterPro" id="IPR015424">
    <property type="entry name" value="PyrdxlP-dep_Trfase"/>
</dbReference>
<dbReference type="Proteomes" id="UP000774326">
    <property type="component" value="Unassembled WGS sequence"/>
</dbReference>
<dbReference type="GO" id="GO:0005829">
    <property type="term" value="C:cytosol"/>
    <property type="evidence" value="ECO:0007669"/>
    <property type="project" value="TreeGrafter"/>
</dbReference>
<dbReference type="GO" id="GO:0008483">
    <property type="term" value="F:transaminase activity"/>
    <property type="evidence" value="ECO:0007669"/>
    <property type="project" value="InterPro"/>
</dbReference>
<evidence type="ECO:0000313" key="5">
    <source>
        <dbReference type="Proteomes" id="UP000774326"/>
    </source>
</evidence>
<evidence type="ECO:0000256" key="1">
    <source>
        <dbReference type="ARBA" id="ARBA00008954"/>
    </source>
</evidence>
<reference evidence="4" key="2">
    <citation type="submission" date="2021-01" db="EMBL/GenBank/DDBJ databases">
        <authorList>
            <person name="Schikora-Tamarit M.A."/>
        </authorList>
    </citation>
    <scope>NUCLEOTIDE SEQUENCE</scope>
    <source>
        <strain evidence="4">CBS2887</strain>
    </source>
</reference>
<gene>
    <name evidence="4" type="ORF">WICPIJ_006282</name>
</gene>
<dbReference type="CDD" id="cd00610">
    <property type="entry name" value="OAT_like"/>
    <property type="match status" value="1"/>
</dbReference>
<accession>A0A9P8Q2J4</accession>
<comment type="caution">
    <text evidence="4">The sequence shown here is derived from an EMBL/GenBank/DDBJ whole genome shotgun (WGS) entry which is preliminary data.</text>
</comment>
<evidence type="ECO:0000256" key="3">
    <source>
        <dbReference type="RuleBase" id="RU003560"/>
    </source>
</evidence>
<dbReference type="SUPFAM" id="SSF53383">
    <property type="entry name" value="PLP-dependent transferases"/>
    <property type="match status" value="1"/>
</dbReference>
<organism evidence="4 5">
    <name type="scientific">Wickerhamomyces pijperi</name>
    <name type="common">Yeast</name>
    <name type="synonym">Pichia pijperi</name>
    <dbReference type="NCBI Taxonomy" id="599730"/>
    <lineage>
        <taxon>Eukaryota</taxon>
        <taxon>Fungi</taxon>
        <taxon>Dikarya</taxon>
        <taxon>Ascomycota</taxon>
        <taxon>Saccharomycotina</taxon>
        <taxon>Saccharomycetes</taxon>
        <taxon>Phaffomycetales</taxon>
        <taxon>Wickerhamomycetaceae</taxon>
        <taxon>Wickerhamomyces</taxon>
    </lineage>
</organism>
<dbReference type="Gene3D" id="3.90.1150.10">
    <property type="entry name" value="Aspartate Aminotransferase, domain 1"/>
    <property type="match status" value="1"/>
</dbReference>
<evidence type="ECO:0000256" key="2">
    <source>
        <dbReference type="ARBA" id="ARBA00022898"/>
    </source>
</evidence>
<dbReference type="EMBL" id="JAEUBG010003417">
    <property type="protein sequence ID" value="KAH3682747.1"/>
    <property type="molecule type" value="Genomic_DNA"/>
</dbReference>
<evidence type="ECO:0000313" key="4">
    <source>
        <dbReference type="EMBL" id="KAH3682747.1"/>
    </source>
</evidence>
<dbReference type="Gene3D" id="3.40.640.10">
    <property type="entry name" value="Type I PLP-dependent aspartate aminotransferase-like (Major domain)"/>
    <property type="match status" value="1"/>
</dbReference>
<dbReference type="OrthoDB" id="10261433at2759"/>
<dbReference type="Pfam" id="PF00202">
    <property type="entry name" value="Aminotran_3"/>
    <property type="match status" value="1"/>
</dbReference>
<dbReference type="InterPro" id="IPR015421">
    <property type="entry name" value="PyrdxlP-dep_Trfase_major"/>
</dbReference>
<dbReference type="GO" id="GO:0030170">
    <property type="term" value="F:pyridoxal phosphate binding"/>
    <property type="evidence" value="ECO:0007669"/>
    <property type="project" value="InterPro"/>
</dbReference>
<name>A0A9P8Q2J4_WICPI</name>
<keyword evidence="5" id="KW-1185">Reference proteome</keyword>
<reference evidence="4" key="1">
    <citation type="journal article" date="2021" name="Open Biol.">
        <title>Shared evolutionary footprints suggest mitochondrial oxidative damage underlies multiple complex I losses in fungi.</title>
        <authorList>
            <person name="Schikora-Tamarit M.A."/>
            <person name="Marcet-Houben M."/>
            <person name="Nosek J."/>
            <person name="Gabaldon T."/>
        </authorList>
    </citation>
    <scope>NUCLEOTIDE SEQUENCE</scope>
    <source>
        <strain evidence="4">CBS2887</strain>
    </source>
</reference>
<comment type="similarity">
    <text evidence="1 3">Belongs to the class-III pyridoxal-phosphate-dependent aminotransferase family.</text>
</comment>
<evidence type="ECO:0008006" key="6">
    <source>
        <dbReference type="Google" id="ProtNLM"/>
    </source>
</evidence>
<dbReference type="PANTHER" id="PTHR43094">
    <property type="entry name" value="AMINOTRANSFERASE"/>
    <property type="match status" value="1"/>
</dbReference>
<sequence length="453" mass="49679">MSSTILQNALHPIPVAVRGKGINITIIDPETGLERELIDANSGAAVSSVGHGDEEIKEAMRKAVDNLIYTFPIVAGNTASEKLGKFILDQAPGAFASALFTGSGSESVENAMKIMRKYHIENGEPQRVKFICRRQAYHGYTLGTLAISDNNKKVGMDEITLPKEQCPRVSQVYPYRNRKDGETLDQYSARLVQELDDTFKAAGPDTVIGFIAETVTGSTFGCQVPPPGYLDGCRDVCHKYGALFYLDEVMSGCGRMGSFHGWSRYMTGPGPDIQTNGKTLGAGYVTIAAVLIGNRIMDLFKAKKTVIQGAQTYHAHSFNCEVALAVQQKVKRDNLIGNIDTVGKYIGEKLRELQNETPFIGEVRGDGGFWGVEFVKDKATKEPFSPETKFGYKFMTKLFQKGCYSLTLDGTIDGVNGDHTILSPAFTITKEEVDTIVRLMGETLKELESEVEY</sequence>
<proteinExistence type="inferred from homology"/>
<dbReference type="PANTHER" id="PTHR43094:SF1">
    <property type="entry name" value="AMINOTRANSFERASE CLASS-III"/>
    <property type="match status" value="1"/>
</dbReference>
<protein>
    <recommendedName>
        <fullName evidence="6">Aminotransferase</fullName>
    </recommendedName>
</protein>
<keyword evidence="2 3" id="KW-0663">Pyridoxal phosphate</keyword>